<keyword evidence="2" id="KW-0521">NADP</keyword>
<dbReference type="SUPFAM" id="SSF55931">
    <property type="entry name" value="Glutamine synthetase/guanido kinase"/>
    <property type="match status" value="1"/>
</dbReference>
<reference evidence="6 7" key="1">
    <citation type="journal article" date="2015" name="Mol. Plant Microbe Interact.">
        <title>Genome, transcriptome, and functional analyses of Penicillium expansum provide new insights into secondary metabolism and pathogenicity.</title>
        <authorList>
            <person name="Ballester A.R."/>
            <person name="Marcet-Houben M."/>
            <person name="Levin E."/>
            <person name="Sela N."/>
            <person name="Selma-Lazaro C."/>
            <person name="Carmona L."/>
            <person name="Wisniewski M."/>
            <person name="Droby S."/>
            <person name="Gonzalez-Candelas L."/>
            <person name="Gabaldon T."/>
        </authorList>
    </citation>
    <scope>NUCLEOTIDE SEQUENCE [LARGE SCALE GENOMIC DNA]</scope>
    <source>
        <strain evidence="6 7">PHI-1</strain>
    </source>
</reference>
<dbReference type="InterPro" id="IPR002347">
    <property type="entry name" value="SDR_fam"/>
</dbReference>
<dbReference type="InterPro" id="IPR020904">
    <property type="entry name" value="Sc_DH/Rdtase_CS"/>
</dbReference>
<dbReference type="GO" id="GO:0016740">
    <property type="term" value="F:transferase activity"/>
    <property type="evidence" value="ECO:0007669"/>
    <property type="project" value="UniProtKB-KW"/>
</dbReference>
<dbReference type="Pfam" id="PF13561">
    <property type="entry name" value="adh_short_C2"/>
    <property type="match status" value="1"/>
</dbReference>
<dbReference type="InterPro" id="IPR014746">
    <property type="entry name" value="Gln_synth/guanido_kin_cat_dom"/>
</dbReference>
<evidence type="ECO:0000256" key="1">
    <source>
        <dbReference type="ARBA" id="ARBA00006484"/>
    </source>
</evidence>
<evidence type="ECO:0000256" key="4">
    <source>
        <dbReference type="SAM" id="MobiDB-lite"/>
    </source>
</evidence>
<name>A0A0A2K9H0_PENIT</name>
<dbReference type="HOGENOM" id="CLU_577585_0_0_1"/>
<comment type="similarity">
    <text evidence="1">Belongs to the short-chain dehydrogenases/reductases (SDR) family.</text>
</comment>
<dbReference type="PRINTS" id="PR00080">
    <property type="entry name" value="SDRFAMILY"/>
</dbReference>
<dbReference type="GO" id="GO:0016874">
    <property type="term" value="F:ligase activity"/>
    <property type="evidence" value="ECO:0007669"/>
    <property type="project" value="InterPro"/>
</dbReference>
<dbReference type="PhylomeDB" id="A0A0A2K9H0"/>
<keyword evidence="6" id="KW-0808">Transferase</keyword>
<dbReference type="STRING" id="40296.A0A0A2K9H0"/>
<keyword evidence="3" id="KW-0560">Oxidoreductase</keyword>
<protein>
    <submittedName>
        <fullName evidence="6">Aspartyl/Glutamyl-tRNA(Gln) amidotransferase, subunit B/E, catalytic</fullName>
    </submittedName>
</protein>
<dbReference type="FunFam" id="3.40.50.720:FF:000084">
    <property type="entry name" value="Short-chain dehydrogenase reductase"/>
    <property type="match status" value="1"/>
</dbReference>
<feature type="region of interest" description="Disordered" evidence="4">
    <location>
        <begin position="67"/>
        <end position="120"/>
    </location>
</feature>
<evidence type="ECO:0000259" key="5">
    <source>
        <dbReference type="Pfam" id="PF02934"/>
    </source>
</evidence>
<organism evidence="6 7">
    <name type="scientific">Penicillium italicum</name>
    <name type="common">Blue mold</name>
    <dbReference type="NCBI Taxonomy" id="40296"/>
    <lineage>
        <taxon>Eukaryota</taxon>
        <taxon>Fungi</taxon>
        <taxon>Dikarya</taxon>
        <taxon>Ascomycota</taxon>
        <taxon>Pezizomycotina</taxon>
        <taxon>Eurotiomycetes</taxon>
        <taxon>Eurotiomycetidae</taxon>
        <taxon>Eurotiales</taxon>
        <taxon>Aspergillaceae</taxon>
        <taxon>Penicillium</taxon>
    </lineage>
</organism>
<feature type="domain" description="Aspartyl/Glutamyl-tRNA(Gln) amidotransferase subunit B/E catalytic" evidence="5">
    <location>
        <begin position="125"/>
        <end position="210"/>
    </location>
</feature>
<dbReference type="InterPro" id="IPR006075">
    <property type="entry name" value="Asn/Gln-tRNA_Trfase_suB/E_cat"/>
</dbReference>
<gene>
    <name evidence="6" type="ORF">PITC_023160</name>
</gene>
<evidence type="ECO:0000256" key="2">
    <source>
        <dbReference type="ARBA" id="ARBA00022857"/>
    </source>
</evidence>
<evidence type="ECO:0000313" key="7">
    <source>
        <dbReference type="Proteomes" id="UP000030104"/>
    </source>
</evidence>
<comment type="caution">
    <text evidence="6">The sequence shown here is derived from an EMBL/GenBank/DDBJ whole genome shotgun (WGS) entry which is preliminary data.</text>
</comment>
<dbReference type="GO" id="GO:0016491">
    <property type="term" value="F:oxidoreductase activity"/>
    <property type="evidence" value="ECO:0007669"/>
    <property type="project" value="UniProtKB-KW"/>
</dbReference>
<dbReference type="PANTHER" id="PTHR24321">
    <property type="entry name" value="DEHYDROGENASES, SHORT CHAIN"/>
    <property type="match status" value="1"/>
</dbReference>
<evidence type="ECO:0000256" key="3">
    <source>
        <dbReference type="ARBA" id="ARBA00023002"/>
    </source>
</evidence>
<dbReference type="PROSITE" id="PS00061">
    <property type="entry name" value="ADH_SHORT"/>
    <property type="match status" value="1"/>
</dbReference>
<dbReference type="AlphaFoldDB" id="A0A0A2K9H0"/>
<dbReference type="InterPro" id="IPR036291">
    <property type="entry name" value="NAD(P)-bd_dom_sf"/>
</dbReference>
<keyword evidence="7" id="KW-1185">Reference proteome</keyword>
<proteinExistence type="inferred from homology"/>
<dbReference type="SUPFAM" id="SSF51735">
    <property type="entry name" value="NAD(P)-binding Rossmann-fold domains"/>
    <property type="match status" value="1"/>
</dbReference>
<feature type="compositionally biased region" description="Low complexity" evidence="4">
    <location>
        <begin position="67"/>
        <end position="78"/>
    </location>
</feature>
<dbReference type="Proteomes" id="UP000030104">
    <property type="component" value="Unassembled WGS sequence"/>
</dbReference>
<dbReference type="EMBL" id="JQGA01001582">
    <property type="protein sequence ID" value="KGO64469.1"/>
    <property type="molecule type" value="Genomic_DNA"/>
</dbReference>
<evidence type="ECO:0000313" key="6">
    <source>
        <dbReference type="EMBL" id="KGO64469.1"/>
    </source>
</evidence>
<dbReference type="Gene3D" id="3.40.50.720">
    <property type="entry name" value="NAD(P)-binding Rossmann-like Domain"/>
    <property type="match status" value="1"/>
</dbReference>
<dbReference type="Pfam" id="PF02934">
    <property type="entry name" value="GatB_N"/>
    <property type="match status" value="1"/>
</dbReference>
<dbReference type="PRINTS" id="PR00081">
    <property type="entry name" value="GDHRDH"/>
</dbReference>
<dbReference type="PANTHER" id="PTHR24321:SF8">
    <property type="entry name" value="ESTRADIOL 17-BETA-DEHYDROGENASE 8-RELATED"/>
    <property type="match status" value="1"/>
</dbReference>
<accession>A0A0A2K9H0</accession>
<sequence length="473" mass="50886">MVGFIRLRLKGNDLQIAKSPEPELLPEIHVFQGSTLQHESNLSMLRSWIGSGTVRSLCVRRLTRSSLSSPKAPFSSAPNRYLQPPASADRVPLRKQLKQEAKALRSHKKQRKETEEASRQEWELTVGVEIHAQLDTESKLFSRAATSTSETPNSNVALFDLAFPGSQPAFQIATLLPALRAAIALNCEIQPVSRFDRKHYFYQDQPAGLQGKVVAITGAASGIGLATAKLLAQHGALLSLADLNETRLANAATEIRQLYPSDVNLHPVLTTVVDVRSSEACQNWVTRTTTHFKQPLAGAANLAGVFGQSIGQEVGAVRNKTDPEFEFVLDVNCRGTFNCLRAELPFMQTGSRGRNGGSIVNAASIAGMVGVEHNGPYVASKHAVVGLTRTVAKEEGKRAIRVNAIAPGIIATPMISQIEACAGTTELFGQGDPGALARKGDAEEVAEVVVFLLNQQSSFVNGVVIPIDGGWIC</sequence>
<dbReference type="OrthoDB" id="1669814at2759"/>